<keyword evidence="4" id="KW-1185">Reference proteome</keyword>
<dbReference type="Gene3D" id="2.160.20.120">
    <property type="match status" value="1"/>
</dbReference>
<gene>
    <name evidence="3" type="ORF">C7447_101446</name>
</gene>
<dbReference type="AlphaFoldDB" id="A0A5S5DVG0"/>
<sequence length="225" mass="24470">MNKLLFLSMLFTVALCSAQTTINKVLQDFSTLKVYNGIDLELIKSEDQRIEITGEKTDKVVIKEEDKTLKVYLRFPETVAEGKVKATLYFNKNIDVIDANEGATLTGKNIDQTSLEVKAQEGAFINLVVATKHLYVKSTSGGVIKLSGTTQNQDVSVDLGGAYHGYKLKTSHVSTVKAGSGAKAEVSVGETLDARVTFGGTIFYKGTPEVLKDKKIIGGTIEQRN</sequence>
<dbReference type="Pfam" id="PF10988">
    <property type="entry name" value="DUF2807"/>
    <property type="match status" value="1"/>
</dbReference>
<dbReference type="EMBL" id="VNIA01000001">
    <property type="protein sequence ID" value="TYP99841.1"/>
    <property type="molecule type" value="Genomic_DNA"/>
</dbReference>
<comment type="caution">
    <text evidence="3">The sequence shown here is derived from an EMBL/GenBank/DDBJ whole genome shotgun (WGS) entry which is preliminary data.</text>
</comment>
<feature type="chain" id="PRO_5024305200" evidence="1">
    <location>
        <begin position="19"/>
        <end position="225"/>
    </location>
</feature>
<evidence type="ECO:0000313" key="4">
    <source>
        <dbReference type="Proteomes" id="UP000323136"/>
    </source>
</evidence>
<name>A0A5S5DVG0_9FLAO</name>
<reference evidence="3 4" key="1">
    <citation type="submission" date="2019-07" db="EMBL/GenBank/DDBJ databases">
        <title>Genomic Encyclopedia of Type Strains, Phase IV (KMG-IV): sequencing the most valuable type-strain genomes for metagenomic binning, comparative biology and taxonomic classification.</title>
        <authorList>
            <person name="Goeker M."/>
        </authorList>
    </citation>
    <scope>NUCLEOTIDE SEQUENCE [LARGE SCALE GENOMIC DNA]</scope>
    <source>
        <strain evidence="3 4">DSM 18961</strain>
    </source>
</reference>
<organism evidence="3 4">
    <name type="scientific">Tenacibaculum adriaticum</name>
    <dbReference type="NCBI Taxonomy" id="413713"/>
    <lineage>
        <taxon>Bacteria</taxon>
        <taxon>Pseudomonadati</taxon>
        <taxon>Bacteroidota</taxon>
        <taxon>Flavobacteriia</taxon>
        <taxon>Flavobacteriales</taxon>
        <taxon>Flavobacteriaceae</taxon>
        <taxon>Tenacibaculum</taxon>
    </lineage>
</organism>
<dbReference type="InterPro" id="IPR021255">
    <property type="entry name" value="DUF2807"/>
</dbReference>
<evidence type="ECO:0000259" key="2">
    <source>
        <dbReference type="Pfam" id="PF10988"/>
    </source>
</evidence>
<dbReference type="Proteomes" id="UP000323136">
    <property type="component" value="Unassembled WGS sequence"/>
</dbReference>
<protein>
    <submittedName>
        <fullName evidence="3">Putative autotransporter adhesin-like protein</fullName>
    </submittedName>
</protein>
<dbReference type="RefSeq" id="WP_148868544.1">
    <property type="nucleotide sequence ID" value="NZ_VNIA01000001.1"/>
</dbReference>
<accession>A0A5S5DVG0</accession>
<evidence type="ECO:0000256" key="1">
    <source>
        <dbReference type="SAM" id="SignalP"/>
    </source>
</evidence>
<keyword evidence="1" id="KW-0732">Signal</keyword>
<feature type="domain" description="Putative auto-transporter adhesin head GIN" evidence="2">
    <location>
        <begin position="28"/>
        <end position="208"/>
    </location>
</feature>
<dbReference type="OrthoDB" id="704821at2"/>
<feature type="signal peptide" evidence="1">
    <location>
        <begin position="1"/>
        <end position="18"/>
    </location>
</feature>
<proteinExistence type="predicted"/>
<evidence type="ECO:0000313" key="3">
    <source>
        <dbReference type="EMBL" id="TYP99841.1"/>
    </source>
</evidence>